<dbReference type="GO" id="GO:0009506">
    <property type="term" value="C:plasmodesma"/>
    <property type="evidence" value="ECO:0007669"/>
    <property type="project" value="UniProtKB-ARBA"/>
</dbReference>
<keyword evidence="5" id="KW-1185">Reference proteome</keyword>
<protein>
    <submittedName>
        <fullName evidence="6">PLASMODESMATA CALLOSE-BINDING PROTEIN 2</fullName>
    </submittedName>
</protein>
<dbReference type="PANTHER" id="PTHR31044:SF60">
    <property type="entry name" value="PLASMODESMATA CALLOSE-BINDING PROTEIN 4"/>
    <property type="match status" value="1"/>
</dbReference>
<dbReference type="Pfam" id="PF07983">
    <property type="entry name" value="X8"/>
    <property type="match status" value="1"/>
</dbReference>
<dbReference type="GeneID" id="113719240"/>
<dbReference type="OrthoDB" id="1930814at2759"/>
<feature type="compositionally biased region" description="Gly residues" evidence="2">
    <location>
        <begin position="138"/>
        <end position="151"/>
    </location>
</feature>
<dbReference type="InterPro" id="IPR012946">
    <property type="entry name" value="X8"/>
</dbReference>
<dbReference type="Gene3D" id="1.20.58.1040">
    <property type="match status" value="1"/>
</dbReference>
<sequence>MAVFIACLALFLTMTGHSAANYCVCNTGVGDGQLQKNIDYACGAGADCAPILQNGPCFNPNTIRDHCNYAVNSYYQRKGQADGSCSFSNTAAVTQTPPTTSSGCVFPSSPSNAGTSPSTNPSTSPTGTNPTSSPTTTGGTGTGTGTGGTGTGTTSTTAPGFGLGPSGSGITNTESMGVALQQNLFTSLAATLVLIGLICPRL</sequence>
<reference evidence="6" key="2">
    <citation type="submission" date="2025-08" db="UniProtKB">
        <authorList>
            <consortium name="RefSeq"/>
        </authorList>
    </citation>
    <scope>IDENTIFICATION</scope>
    <source>
        <tissue evidence="6">Leaves</tissue>
    </source>
</reference>
<evidence type="ECO:0000256" key="1">
    <source>
        <dbReference type="ARBA" id="ARBA00022729"/>
    </source>
</evidence>
<accession>A0A6P6VB81</accession>
<name>A0A6P6VB81_COFAR</name>
<keyword evidence="1 3" id="KW-0732">Signal</keyword>
<dbReference type="AlphaFoldDB" id="A0A6P6VB81"/>
<feature type="chain" id="PRO_5028326193" evidence="3">
    <location>
        <begin position="21"/>
        <end position="202"/>
    </location>
</feature>
<dbReference type="PANTHER" id="PTHR31044">
    <property type="entry name" value="BETA-1,3 GLUCANASE"/>
    <property type="match status" value="1"/>
</dbReference>
<evidence type="ECO:0000313" key="5">
    <source>
        <dbReference type="Proteomes" id="UP001652660"/>
    </source>
</evidence>
<reference evidence="5" key="1">
    <citation type="journal article" date="2025" name="Foods">
        <title>Unveiling the Microbial Signatures of Arabica Coffee Cherries: Insights into Ripeness Specific Diversity, Functional Traits, and Implications for Quality and Safety.</title>
        <authorList>
            <consortium name="RefSeq"/>
            <person name="Tenea G.N."/>
            <person name="Cifuentes V."/>
            <person name="Reyes P."/>
            <person name="Cevallos-Vallejos M."/>
        </authorList>
    </citation>
    <scope>NUCLEOTIDE SEQUENCE [LARGE SCALE GENOMIC DNA]</scope>
</reference>
<feature type="domain" description="X8" evidence="4">
    <location>
        <begin position="21"/>
        <end position="106"/>
    </location>
</feature>
<feature type="region of interest" description="Disordered" evidence="2">
    <location>
        <begin position="98"/>
        <end position="169"/>
    </location>
</feature>
<dbReference type="Proteomes" id="UP001652660">
    <property type="component" value="Chromosome 11e"/>
</dbReference>
<dbReference type="SMART" id="SM00768">
    <property type="entry name" value="X8"/>
    <property type="match status" value="1"/>
</dbReference>
<organism evidence="5 6">
    <name type="scientific">Coffea arabica</name>
    <name type="common">Arabian coffee</name>
    <dbReference type="NCBI Taxonomy" id="13443"/>
    <lineage>
        <taxon>Eukaryota</taxon>
        <taxon>Viridiplantae</taxon>
        <taxon>Streptophyta</taxon>
        <taxon>Embryophyta</taxon>
        <taxon>Tracheophyta</taxon>
        <taxon>Spermatophyta</taxon>
        <taxon>Magnoliopsida</taxon>
        <taxon>eudicotyledons</taxon>
        <taxon>Gunneridae</taxon>
        <taxon>Pentapetalae</taxon>
        <taxon>asterids</taxon>
        <taxon>lamiids</taxon>
        <taxon>Gentianales</taxon>
        <taxon>Rubiaceae</taxon>
        <taxon>Ixoroideae</taxon>
        <taxon>Gardenieae complex</taxon>
        <taxon>Bertiereae - Coffeeae clade</taxon>
        <taxon>Coffeeae</taxon>
        <taxon>Coffea</taxon>
    </lineage>
</organism>
<evidence type="ECO:0000313" key="6">
    <source>
        <dbReference type="RefSeq" id="XP_027100198.1"/>
    </source>
</evidence>
<dbReference type="InterPro" id="IPR044788">
    <property type="entry name" value="X8_dom_prot"/>
</dbReference>
<evidence type="ECO:0000256" key="3">
    <source>
        <dbReference type="SAM" id="SignalP"/>
    </source>
</evidence>
<evidence type="ECO:0000256" key="2">
    <source>
        <dbReference type="SAM" id="MobiDB-lite"/>
    </source>
</evidence>
<evidence type="ECO:0000259" key="4">
    <source>
        <dbReference type="SMART" id="SM00768"/>
    </source>
</evidence>
<proteinExistence type="predicted"/>
<feature type="signal peptide" evidence="3">
    <location>
        <begin position="1"/>
        <end position="20"/>
    </location>
</feature>
<gene>
    <name evidence="6" type="primary">LOC113719240</name>
</gene>
<dbReference type="RefSeq" id="XP_027100198.1">
    <property type="nucleotide sequence ID" value="XM_027244397.2"/>
</dbReference>
<feature type="compositionally biased region" description="Low complexity" evidence="2">
    <location>
        <begin position="107"/>
        <end position="137"/>
    </location>
</feature>